<feature type="transmembrane region" description="Helical" evidence="4">
    <location>
        <begin position="137"/>
        <end position="156"/>
    </location>
</feature>
<evidence type="ECO:0000313" key="6">
    <source>
        <dbReference type="EMBL" id="ABJ11623.1"/>
    </source>
</evidence>
<dbReference type="InterPro" id="IPR001107">
    <property type="entry name" value="Band_7"/>
</dbReference>
<feature type="region of interest" description="Disordered" evidence="3">
    <location>
        <begin position="642"/>
        <end position="666"/>
    </location>
</feature>
<dbReference type="AlphaFoldDB" id="A0A0H2ZAB2"/>
<dbReference type="SMR" id="A0A0H2ZAB2"/>
<comment type="subcellular location">
    <subcellularLocation>
        <location evidence="1">Membrane</location>
        <topology evidence="1">Single-pass membrane protein</topology>
    </subcellularLocation>
</comment>
<dbReference type="InterPro" id="IPR050710">
    <property type="entry name" value="Band7/mec-2_domain"/>
</dbReference>
<protein>
    <recommendedName>
        <fullName evidence="5">Band 7 domain-containing protein</fullName>
    </recommendedName>
</protein>
<dbReference type="SMART" id="SM00244">
    <property type="entry name" value="PHB"/>
    <property type="match status" value="1"/>
</dbReference>
<dbReference type="Gene3D" id="3.30.479.30">
    <property type="entry name" value="Band 7 domain"/>
    <property type="match status" value="1"/>
</dbReference>
<keyword evidence="4" id="KW-0472">Membrane</keyword>
<dbReference type="EMBL" id="CP000438">
    <property type="protein sequence ID" value="ABJ11623.1"/>
    <property type="molecule type" value="Genomic_DNA"/>
</dbReference>
<sequence>MRVDLDAEGVAAESLPRFQQAPRQLRQLWRWAAASVALAAACAVLGFFIGLFAADSLWPPLLYNLGAAWLVLFAGLHAAYRVAAWRCVVLGAEASARPAWLRWQRGEPDAAADSAYERLLERLGQAIAHGLAQLGHAALWLAASAALALCLVAAGWRLDLPPASSGQAADLAIGICLLLAFAVLVLERRFASQGPAQWPEAPALGQLARALIGTLVLAALCLFLARQGHPWAPRLAVLLGLLPAALALELLGRAILAMFAPQRAGLEPRLVATSLLADLLRWPPRPLQRLQHELHQRFGIDLRQVWAFGFMRRAFLPVLAVVSLSGWLLSGVREIGMDARGVYERFGKPVAVLGPGLHLGLPWPLGRVLAVENGVVHELATSVAAGDGGAEPLAPAEGPAPDSANRLWDASHVSEKSQVIASLADRRQSFQIVNMDVRIVYRIALDDAAALAATYRSADVPTLVRSTASRVLVHAFASRTLDEVLGEQRAGLAEQIGQAVQADLDRLGSGVEVLGAAVEAIHPPAGAANAYHAVQAAQITAQALIARERGQAAAQRNEAQLQASVAHDRASAQARETLAAAQAADRRFAAEREGYADASQAFLLEAYYRQLGLGLGKANLLLIDHRIAGAGAPTIDLRSFGLGRLDSPSSSRPSAAPASAAGQSAP</sequence>
<feature type="transmembrane region" description="Helical" evidence="4">
    <location>
        <begin position="314"/>
        <end position="332"/>
    </location>
</feature>
<dbReference type="Proteomes" id="UP000000653">
    <property type="component" value="Chromosome"/>
</dbReference>
<dbReference type="PANTHER" id="PTHR43327">
    <property type="entry name" value="STOMATIN-LIKE PROTEIN 2, MITOCHONDRIAL"/>
    <property type="match status" value="1"/>
</dbReference>
<feature type="transmembrane region" description="Helical" evidence="4">
    <location>
        <begin position="168"/>
        <end position="186"/>
    </location>
</feature>
<feature type="transmembrane region" description="Helical" evidence="4">
    <location>
        <begin position="61"/>
        <end position="80"/>
    </location>
</feature>
<evidence type="ECO:0000256" key="1">
    <source>
        <dbReference type="ARBA" id="ARBA00004167"/>
    </source>
</evidence>
<accession>A0A0H2ZAB2</accession>
<organism evidence="6 7">
    <name type="scientific">Pseudomonas aeruginosa (strain UCBPP-PA14)</name>
    <dbReference type="NCBI Taxonomy" id="208963"/>
    <lineage>
        <taxon>Bacteria</taxon>
        <taxon>Pseudomonadati</taxon>
        <taxon>Pseudomonadota</taxon>
        <taxon>Gammaproteobacteria</taxon>
        <taxon>Pseudomonadales</taxon>
        <taxon>Pseudomonadaceae</taxon>
        <taxon>Pseudomonas</taxon>
    </lineage>
</organism>
<feature type="transmembrane region" description="Helical" evidence="4">
    <location>
        <begin position="31"/>
        <end position="54"/>
    </location>
</feature>
<feature type="transmembrane region" description="Helical" evidence="4">
    <location>
        <begin position="237"/>
        <end position="260"/>
    </location>
</feature>
<dbReference type="RefSeq" id="WP_003139210.1">
    <property type="nucleotide sequence ID" value="NC_008463.1"/>
</dbReference>
<dbReference type="GO" id="GO:0016020">
    <property type="term" value="C:membrane"/>
    <property type="evidence" value="ECO:0007669"/>
    <property type="project" value="UniProtKB-SubCell"/>
</dbReference>
<dbReference type="SUPFAM" id="SSF117892">
    <property type="entry name" value="Band 7/SPFH domain"/>
    <property type="match status" value="1"/>
</dbReference>
<feature type="domain" description="Band 7" evidence="5">
    <location>
        <begin position="330"/>
        <end position="535"/>
    </location>
</feature>
<comment type="similarity">
    <text evidence="2">Belongs to the band 7/mec-2 family. HflK subfamily.</text>
</comment>
<gene>
    <name evidence="6" type="ordered locus">PA14_33070</name>
</gene>
<name>A0A0H2ZAB2_PSEAB</name>
<dbReference type="BioCyc" id="PAER208963:G1G74-2782-MONOMER"/>
<keyword evidence="4" id="KW-1133">Transmembrane helix</keyword>
<dbReference type="KEGG" id="pau:PA14_33070"/>
<dbReference type="InterPro" id="IPR036013">
    <property type="entry name" value="Band_7/SPFH_dom_sf"/>
</dbReference>
<keyword evidence="4" id="KW-0812">Transmembrane</keyword>
<dbReference type="CDD" id="cd03404">
    <property type="entry name" value="SPFH_HflK"/>
    <property type="match status" value="1"/>
</dbReference>
<dbReference type="HOGENOM" id="CLU_028182_0_0_6"/>
<evidence type="ECO:0000256" key="4">
    <source>
        <dbReference type="SAM" id="Phobius"/>
    </source>
</evidence>
<dbReference type="InterPro" id="IPR010201">
    <property type="entry name" value="HflK"/>
</dbReference>
<evidence type="ECO:0000256" key="2">
    <source>
        <dbReference type="ARBA" id="ARBA00006971"/>
    </source>
</evidence>
<evidence type="ECO:0000313" key="7">
    <source>
        <dbReference type="Proteomes" id="UP000000653"/>
    </source>
</evidence>
<feature type="transmembrane region" description="Helical" evidence="4">
    <location>
        <begin position="206"/>
        <end position="225"/>
    </location>
</feature>
<reference evidence="6 7" key="1">
    <citation type="journal article" date="2006" name="Genome Biol.">
        <title>Genomic analysis reveals that Pseudomonas aeruginosa virulence is combinatorial.</title>
        <authorList>
            <person name="Lee D.G."/>
            <person name="Urbach J.M."/>
            <person name="Wu G."/>
            <person name="Liberati N.T."/>
            <person name="Feinbaum R.L."/>
            <person name="Miyata S."/>
            <person name="Diggins L.T."/>
            <person name="He J."/>
            <person name="Saucier M."/>
            <person name="Deziel E."/>
            <person name="Friedman L."/>
            <person name="Li L."/>
            <person name="Grills G."/>
            <person name="Montgomery K."/>
            <person name="Kucherlapati R."/>
            <person name="Rahme L.G."/>
            <person name="Ausubel F.M."/>
        </authorList>
    </citation>
    <scope>NUCLEOTIDE SEQUENCE [LARGE SCALE GENOMIC DNA]</scope>
    <source>
        <strain evidence="6 7">UCBPP-PA14</strain>
    </source>
</reference>
<dbReference type="Pfam" id="PF01145">
    <property type="entry name" value="Band_7"/>
    <property type="match status" value="1"/>
</dbReference>
<dbReference type="PANTHER" id="PTHR43327:SF10">
    <property type="entry name" value="STOMATIN-LIKE PROTEIN 2, MITOCHONDRIAL"/>
    <property type="match status" value="1"/>
</dbReference>
<evidence type="ECO:0000259" key="5">
    <source>
        <dbReference type="SMART" id="SM00244"/>
    </source>
</evidence>
<proteinExistence type="inferred from homology"/>
<evidence type="ECO:0000256" key="3">
    <source>
        <dbReference type="SAM" id="MobiDB-lite"/>
    </source>
</evidence>
<feature type="compositionally biased region" description="Low complexity" evidence="3">
    <location>
        <begin position="647"/>
        <end position="666"/>
    </location>
</feature>